<evidence type="ECO:0000313" key="8">
    <source>
        <dbReference type="EMBL" id="ABI56949.1"/>
    </source>
</evidence>
<dbReference type="Pfam" id="PF01914">
    <property type="entry name" value="MarC"/>
    <property type="match status" value="1"/>
</dbReference>
<feature type="transmembrane region" description="Helical" evidence="7">
    <location>
        <begin position="47"/>
        <end position="69"/>
    </location>
</feature>
<reference evidence="9" key="1">
    <citation type="submission" date="2006-08" db="EMBL/GenBank/DDBJ databases">
        <title>Complete sequence of Alkalilimnicola ehrilichei MLHE-1.</title>
        <authorList>
            <person name="Copeland A."/>
            <person name="Lucas S."/>
            <person name="Lapidus A."/>
            <person name="Barry K."/>
            <person name="Detter J.C."/>
            <person name="Glavina del Rio T."/>
            <person name="Hammon N."/>
            <person name="Israni S."/>
            <person name="Dalin E."/>
            <person name="Tice H."/>
            <person name="Pitluck S."/>
            <person name="Sims D."/>
            <person name="Brettin T."/>
            <person name="Bruce D."/>
            <person name="Han C."/>
            <person name="Tapia R."/>
            <person name="Gilna P."/>
            <person name="Schmutz J."/>
            <person name="Larimer F."/>
            <person name="Land M."/>
            <person name="Hauser L."/>
            <person name="Kyrpides N."/>
            <person name="Mikhailova N."/>
            <person name="Oremland R.S."/>
            <person name="Hoeft S.E."/>
            <person name="Switzer-Blum J."/>
            <person name="Kulp T."/>
            <person name="King G."/>
            <person name="Tabita R."/>
            <person name="Witte B."/>
            <person name="Santini J.M."/>
            <person name="Basu P."/>
            <person name="Hollibaugh J.T."/>
            <person name="Xie G."/>
            <person name="Stolz J.F."/>
            <person name="Richardson P."/>
        </authorList>
    </citation>
    <scope>NUCLEOTIDE SEQUENCE [LARGE SCALE GENOMIC DNA]</scope>
    <source>
        <strain evidence="9">ATCC BAA-1101 / DSM 17681 / MLHE-1</strain>
    </source>
</reference>
<keyword evidence="5 7" id="KW-1133">Transmembrane helix</keyword>
<accession>Q0A888</accession>
<dbReference type="eggNOG" id="COG2095">
    <property type="taxonomic scope" value="Bacteria"/>
</dbReference>
<keyword evidence="9" id="KW-1185">Reference proteome</keyword>
<feature type="transmembrane region" description="Helical" evidence="7">
    <location>
        <begin position="146"/>
        <end position="167"/>
    </location>
</feature>
<feature type="transmembrane region" description="Helical" evidence="7">
    <location>
        <begin position="75"/>
        <end position="96"/>
    </location>
</feature>
<gene>
    <name evidence="8" type="ordered locus">Mlg_1602</name>
</gene>
<evidence type="ECO:0000256" key="2">
    <source>
        <dbReference type="ARBA" id="ARBA00009784"/>
    </source>
</evidence>
<name>Q0A888_ALKEH</name>
<dbReference type="GO" id="GO:0005886">
    <property type="term" value="C:plasma membrane"/>
    <property type="evidence" value="ECO:0007669"/>
    <property type="project" value="UniProtKB-SubCell"/>
</dbReference>
<organism evidence="8 9">
    <name type="scientific">Alkalilimnicola ehrlichii (strain ATCC BAA-1101 / DSM 17681 / MLHE-1)</name>
    <dbReference type="NCBI Taxonomy" id="187272"/>
    <lineage>
        <taxon>Bacteria</taxon>
        <taxon>Pseudomonadati</taxon>
        <taxon>Pseudomonadota</taxon>
        <taxon>Gammaproteobacteria</taxon>
        <taxon>Chromatiales</taxon>
        <taxon>Ectothiorhodospiraceae</taxon>
        <taxon>Alkalilimnicola</taxon>
    </lineage>
</organism>
<dbReference type="InterPro" id="IPR002771">
    <property type="entry name" value="Multi_antbiot-R_MarC"/>
</dbReference>
<dbReference type="NCBIfam" id="TIGR00427">
    <property type="entry name" value="NAAT family transporter"/>
    <property type="match status" value="1"/>
</dbReference>
<evidence type="ECO:0000256" key="6">
    <source>
        <dbReference type="ARBA" id="ARBA00023136"/>
    </source>
</evidence>
<dbReference type="EMBL" id="CP000453">
    <property type="protein sequence ID" value="ABI56949.1"/>
    <property type="molecule type" value="Genomic_DNA"/>
</dbReference>
<evidence type="ECO:0000256" key="3">
    <source>
        <dbReference type="ARBA" id="ARBA00022475"/>
    </source>
</evidence>
<evidence type="ECO:0000313" key="9">
    <source>
        <dbReference type="Proteomes" id="UP000001962"/>
    </source>
</evidence>
<proteinExistence type="inferred from homology"/>
<dbReference type="PANTHER" id="PTHR33508">
    <property type="entry name" value="UPF0056 MEMBRANE PROTEIN YHCE"/>
    <property type="match status" value="1"/>
</dbReference>
<feature type="transmembrane region" description="Helical" evidence="7">
    <location>
        <begin position="6"/>
        <end position="35"/>
    </location>
</feature>
<evidence type="ECO:0000256" key="7">
    <source>
        <dbReference type="RuleBase" id="RU362048"/>
    </source>
</evidence>
<feature type="transmembrane region" description="Helical" evidence="7">
    <location>
        <begin position="117"/>
        <end position="140"/>
    </location>
</feature>
<keyword evidence="3" id="KW-1003">Cell membrane</keyword>
<feature type="transmembrane region" description="Helical" evidence="7">
    <location>
        <begin position="188"/>
        <end position="206"/>
    </location>
</feature>
<dbReference type="Proteomes" id="UP000001962">
    <property type="component" value="Chromosome"/>
</dbReference>
<evidence type="ECO:0000256" key="1">
    <source>
        <dbReference type="ARBA" id="ARBA00004651"/>
    </source>
</evidence>
<dbReference type="HOGENOM" id="CLU_079909_1_0_6"/>
<sequence>MLVLLEYLIITFVAVFVIVNPLTTSFVFMALLPTASARRRRTIARRATVIATALFFLFATLGGLIFQIFGITLAAFRIAGGLILFGVAMAMIRQTLPSEAETAEQARNDEGRITDDISVIPLAIPFISGPGAIATVMILTSEAPTLYHLALVYLAVLSCTVTCYFAMIYSRHIVRFLGDTGKEILTKIFGLILAVLAIQFVINGVSDAVTGYMLDYNLLDGSQVEDPRAIERRDLRDERGPGPGEGRE</sequence>
<dbReference type="AlphaFoldDB" id="Q0A888"/>
<comment type="similarity">
    <text evidence="2 7">Belongs to the UPF0056 (MarC) family.</text>
</comment>
<dbReference type="RefSeq" id="WP_011629343.1">
    <property type="nucleotide sequence ID" value="NC_008340.1"/>
</dbReference>
<evidence type="ECO:0000256" key="4">
    <source>
        <dbReference type="ARBA" id="ARBA00022692"/>
    </source>
</evidence>
<protein>
    <recommendedName>
        <fullName evidence="7">UPF0056 inner membrane protein</fullName>
    </recommendedName>
</protein>
<keyword evidence="6 7" id="KW-0472">Membrane</keyword>
<dbReference type="KEGG" id="aeh:Mlg_1602"/>
<dbReference type="PANTHER" id="PTHR33508:SF1">
    <property type="entry name" value="UPF0056 MEMBRANE PROTEIN YHCE"/>
    <property type="match status" value="1"/>
</dbReference>
<keyword evidence="4 7" id="KW-0812">Transmembrane</keyword>
<comment type="subcellular location">
    <subcellularLocation>
        <location evidence="7">Cell inner membrane</location>
        <topology evidence="7">Multi-pass membrane protein</topology>
    </subcellularLocation>
    <subcellularLocation>
        <location evidence="1">Cell membrane</location>
        <topology evidence="1">Multi-pass membrane protein</topology>
    </subcellularLocation>
</comment>
<dbReference type="OrthoDB" id="21094at2"/>
<evidence type="ECO:0000256" key="5">
    <source>
        <dbReference type="ARBA" id="ARBA00022989"/>
    </source>
</evidence>